<protein>
    <submittedName>
        <fullName evidence="3">Uncharacterized protein</fullName>
    </submittedName>
</protein>
<reference evidence="4" key="1">
    <citation type="journal article" date="2020" name="Stud. Mycol.">
        <title>101 Dothideomycetes genomes: A test case for predicting lifestyles and emergence of pathogens.</title>
        <authorList>
            <person name="Haridas S."/>
            <person name="Albert R."/>
            <person name="Binder M."/>
            <person name="Bloem J."/>
            <person name="LaButti K."/>
            <person name="Salamov A."/>
            <person name="Andreopoulos B."/>
            <person name="Baker S."/>
            <person name="Barry K."/>
            <person name="Bills G."/>
            <person name="Bluhm B."/>
            <person name="Cannon C."/>
            <person name="Castanera R."/>
            <person name="Culley D."/>
            <person name="Daum C."/>
            <person name="Ezra D."/>
            <person name="Gonzalez J."/>
            <person name="Henrissat B."/>
            <person name="Kuo A."/>
            <person name="Liang C."/>
            <person name="Lipzen A."/>
            <person name="Lutzoni F."/>
            <person name="Magnuson J."/>
            <person name="Mondo S."/>
            <person name="Nolan M."/>
            <person name="Ohm R."/>
            <person name="Pangilinan J."/>
            <person name="Park H.-J."/>
            <person name="Ramirez L."/>
            <person name="Alfaro M."/>
            <person name="Sun H."/>
            <person name="Tritt A."/>
            <person name="Yoshinaga Y."/>
            <person name="Zwiers L.-H."/>
            <person name="Turgeon B."/>
            <person name="Goodwin S."/>
            <person name="Spatafora J."/>
            <person name="Crous P."/>
            <person name="Grigoriev I."/>
        </authorList>
    </citation>
    <scope>NUCLEOTIDE SEQUENCE [LARGE SCALE GENOMIC DNA]</scope>
    <source>
        <strain evidence="4">CBS 304.66</strain>
    </source>
</reference>
<dbReference type="EMBL" id="ML986600">
    <property type="protein sequence ID" value="KAF2266213.1"/>
    <property type="molecule type" value="Genomic_DNA"/>
</dbReference>
<evidence type="ECO:0000313" key="3">
    <source>
        <dbReference type="EMBL" id="KAF2266213.1"/>
    </source>
</evidence>
<feature type="transmembrane region" description="Helical" evidence="2">
    <location>
        <begin position="34"/>
        <end position="56"/>
    </location>
</feature>
<evidence type="ECO:0000256" key="1">
    <source>
        <dbReference type="SAM" id="MobiDB-lite"/>
    </source>
</evidence>
<keyword evidence="2" id="KW-0812">Transmembrane</keyword>
<dbReference type="AlphaFoldDB" id="A0A9P4KCP3"/>
<proteinExistence type="predicted"/>
<accession>A0A9P4KCP3</accession>
<feature type="compositionally biased region" description="Polar residues" evidence="1">
    <location>
        <begin position="73"/>
        <end position="83"/>
    </location>
</feature>
<name>A0A9P4KCP3_9PLEO</name>
<evidence type="ECO:0000256" key="2">
    <source>
        <dbReference type="SAM" id="Phobius"/>
    </source>
</evidence>
<feature type="compositionally biased region" description="Pro residues" evidence="1">
    <location>
        <begin position="86"/>
        <end position="97"/>
    </location>
</feature>
<sequence length="192" mass="20925">MQPRSWSSRRQGGHRRCILAIPIPSQPSPAYPPILSTVLYCTALLSIPWLAPYWCLTTRYSATARTHARSTPRRQPTPSLFTSPNNLPPPLPPPTHPRQPAGRSSWTVSPSHPGRCIPALVIECVRAGSSPRRHVTTSAVLSTCSMPSLVPTLVSKRLAPHVTEAPSPALRGTSSPIILAELEPSIDEHHRV</sequence>
<keyword evidence="4" id="KW-1185">Reference proteome</keyword>
<keyword evidence="2" id="KW-1133">Transmembrane helix</keyword>
<gene>
    <name evidence="3" type="ORF">CC78DRAFT_578543</name>
</gene>
<keyword evidence="2" id="KW-0472">Membrane</keyword>
<organism evidence="3 4">
    <name type="scientific">Lojkania enalia</name>
    <dbReference type="NCBI Taxonomy" id="147567"/>
    <lineage>
        <taxon>Eukaryota</taxon>
        <taxon>Fungi</taxon>
        <taxon>Dikarya</taxon>
        <taxon>Ascomycota</taxon>
        <taxon>Pezizomycotina</taxon>
        <taxon>Dothideomycetes</taxon>
        <taxon>Pleosporomycetidae</taxon>
        <taxon>Pleosporales</taxon>
        <taxon>Pleosporales incertae sedis</taxon>
        <taxon>Lojkania</taxon>
    </lineage>
</organism>
<feature type="region of interest" description="Disordered" evidence="1">
    <location>
        <begin position="65"/>
        <end position="110"/>
    </location>
</feature>
<comment type="caution">
    <text evidence="3">The sequence shown here is derived from an EMBL/GenBank/DDBJ whole genome shotgun (WGS) entry which is preliminary data.</text>
</comment>
<evidence type="ECO:0000313" key="4">
    <source>
        <dbReference type="Proteomes" id="UP000800093"/>
    </source>
</evidence>
<dbReference type="Proteomes" id="UP000800093">
    <property type="component" value="Unassembled WGS sequence"/>
</dbReference>